<evidence type="ECO:0000256" key="10">
    <source>
        <dbReference type="ARBA" id="ARBA00023237"/>
    </source>
</evidence>
<keyword evidence="6" id="KW-0732">Signal</keyword>
<dbReference type="Gene3D" id="2.40.160.10">
    <property type="entry name" value="Porin"/>
    <property type="match status" value="1"/>
</dbReference>
<reference evidence="12 13" key="2">
    <citation type="journal article" date="2006" name="J. Microbiol. Methods">
        <title>Genomic flank-sequencing of plasposon insertion sites for rapid identification of functional genes.</title>
        <authorList>
            <person name="Leveau J.H."/>
            <person name="Gerards S."/>
            <person name="Fritsche K."/>
            <person name="Zondag G."/>
            <person name="van Veen J.A."/>
        </authorList>
    </citation>
    <scope>NUCLEOTIDE SEQUENCE [LARGE SCALE GENOMIC DNA]</scope>
    <source>
        <strain evidence="12 13">Ter331</strain>
    </source>
</reference>
<evidence type="ECO:0000256" key="9">
    <source>
        <dbReference type="ARBA" id="ARBA00023136"/>
    </source>
</evidence>
<dbReference type="GO" id="GO:0046930">
    <property type="term" value="C:pore complex"/>
    <property type="evidence" value="ECO:0007669"/>
    <property type="project" value="UniProtKB-KW"/>
</dbReference>
<keyword evidence="10" id="KW-0998">Cell outer membrane</keyword>
<dbReference type="KEGG" id="cfu:CFU_3450"/>
<evidence type="ECO:0000256" key="3">
    <source>
        <dbReference type="ARBA" id="ARBA00022448"/>
    </source>
</evidence>
<proteinExistence type="predicted"/>
<dbReference type="PANTHER" id="PTHR34501">
    <property type="entry name" value="PROTEIN YDDL-RELATED"/>
    <property type="match status" value="1"/>
</dbReference>
<dbReference type="EMBL" id="CP002745">
    <property type="protein sequence ID" value="AEK63274.1"/>
    <property type="molecule type" value="Genomic_DNA"/>
</dbReference>
<dbReference type="HOGENOM" id="CLU_038238_1_0_4"/>
<reference evidence="12 13" key="4">
    <citation type="journal article" date="2010" name="Environ. Microbiol.">
        <title>The bacterial genus Collimonas: mycophagy, weathering and other adaptive solutions to life in oligotrophic soil environments.</title>
        <authorList>
            <person name="Leveau J.H."/>
            <person name="Uroz S."/>
            <person name="de Boer W."/>
        </authorList>
    </citation>
    <scope>NUCLEOTIDE SEQUENCE [LARGE SCALE GENOMIC DNA]</scope>
    <source>
        <strain evidence="12 13">Ter331</strain>
    </source>
</reference>
<dbReference type="InterPro" id="IPR033900">
    <property type="entry name" value="Gram_neg_porin_domain"/>
</dbReference>
<comment type="subunit">
    <text evidence="2">Homotrimer.</text>
</comment>
<evidence type="ECO:0000256" key="1">
    <source>
        <dbReference type="ARBA" id="ARBA00004571"/>
    </source>
</evidence>
<sequence>MAVPRTLLEHGRVLFQMNKTRDLFSTYLRSYKNQETGMYPAKNRLRTLQVAAALGAAVALPAMAQTSVQVTGLVDTYVGSMKYSGDSGRTNVVNSGGLTTSWIGFKGTEDLGGGLKAKFNLTSFFRADTGQAGRFDGNETLFSRDANVGLIGGFGAISLGRDLAPNFLPSILFNPFGDSFQLSPLILHMDVPWFNASGWTNSVAGDTGWSNEVIYTTPDFGGLKANFHYQFGEQAGNTGKNNIGANVLYFHGPLALTAYYQRVKVNNPLELSPGNVQPTTNIPLPSGMVAARQSAWFLGATYDFTVAKLFATYDQTSHDIDLKDKTLQLGTSIPLGQGAVLASWANTKRSGAAVGESLKRNTASLGYDYNMSKRTDLYAIYMYDKITEQTVGNSVALGIRHRF</sequence>
<dbReference type="SUPFAM" id="SSF56935">
    <property type="entry name" value="Porins"/>
    <property type="match status" value="1"/>
</dbReference>
<reference evidence="12 13" key="3">
    <citation type="journal article" date="2008" name="FEMS Microbiol. Ecol.">
        <title>Identification and characterization of genes underlying chitinolysis in Collimonas fungivorans Ter331.</title>
        <authorList>
            <person name="Fritsche K."/>
            <person name="de Boer W."/>
            <person name="Gerards S."/>
            <person name="van den Berg M."/>
            <person name="van Veen J.A."/>
            <person name="Leveau J.H."/>
        </authorList>
    </citation>
    <scope>NUCLEOTIDE SEQUENCE [LARGE SCALE GENOMIC DNA]</scope>
    <source>
        <strain evidence="12 13">Ter331</strain>
    </source>
</reference>
<dbReference type="CDD" id="cd00342">
    <property type="entry name" value="gram_neg_porins"/>
    <property type="match status" value="1"/>
</dbReference>
<dbReference type="AlphaFoldDB" id="G0AD90"/>
<dbReference type="Proteomes" id="UP000008392">
    <property type="component" value="Chromosome"/>
</dbReference>
<comment type="subcellular location">
    <subcellularLocation>
        <location evidence="1">Cell outer membrane</location>
        <topology evidence="1">Multi-pass membrane protein</topology>
    </subcellularLocation>
</comment>
<keyword evidence="4" id="KW-1134">Transmembrane beta strand</keyword>
<evidence type="ECO:0000256" key="6">
    <source>
        <dbReference type="ARBA" id="ARBA00022729"/>
    </source>
</evidence>
<keyword evidence="9" id="KW-0472">Membrane</keyword>
<reference evidence="12 13" key="5">
    <citation type="journal article" date="2011" name="ISME J.">
        <title>Dual transcriptional profiling of a bacterial/fungal confrontation: Collimonas fungivorans versus Aspergillus niger.</title>
        <authorList>
            <person name="Mela F."/>
            <person name="Fritsche K."/>
            <person name="de Boer W."/>
            <person name="van Veen J.A."/>
            <person name="de Graaff L.H."/>
            <person name="van den Berg M."/>
            <person name="Leveau J.H."/>
        </authorList>
    </citation>
    <scope>NUCLEOTIDE SEQUENCE [LARGE SCALE GENOMIC DNA]</scope>
    <source>
        <strain evidence="12 13">Ter331</strain>
    </source>
</reference>
<evidence type="ECO:0000256" key="4">
    <source>
        <dbReference type="ARBA" id="ARBA00022452"/>
    </source>
</evidence>
<reference evidence="13" key="6">
    <citation type="submission" date="2011-05" db="EMBL/GenBank/DDBJ databases">
        <title>Complete sequence of Collimonas fungivorans Ter331.</title>
        <authorList>
            <person name="Leveau J.H."/>
        </authorList>
    </citation>
    <scope>NUCLEOTIDE SEQUENCE [LARGE SCALE GENOMIC DNA]</scope>
    <source>
        <strain evidence="13">Ter331</strain>
    </source>
</reference>
<dbReference type="eggNOG" id="COG3203">
    <property type="taxonomic scope" value="Bacteria"/>
</dbReference>
<dbReference type="InterPro" id="IPR023614">
    <property type="entry name" value="Porin_dom_sf"/>
</dbReference>
<organism evidence="12 13">
    <name type="scientific">Collimonas fungivorans (strain Ter331)</name>
    <dbReference type="NCBI Taxonomy" id="1005048"/>
    <lineage>
        <taxon>Bacteria</taxon>
        <taxon>Pseudomonadati</taxon>
        <taxon>Pseudomonadota</taxon>
        <taxon>Betaproteobacteria</taxon>
        <taxon>Burkholderiales</taxon>
        <taxon>Oxalobacteraceae</taxon>
        <taxon>Collimonas</taxon>
    </lineage>
</organism>
<evidence type="ECO:0000259" key="11">
    <source>
        <dbReference type="Pfam" id="PF13609"/>
    </source>
</evidence>
<keyword evidence="13" id="KW-1185">Reference proteome</keyword>
<dbReference type="InterPro" id="IPR050298">
    <property type="entry name" value="Gram-neg_bact_OMP"/>
</dbReference>
<dbReference type="Pfam" id="PF13609">
    <property type="entry name" value="Porin_4"/>
    <property type="match status" value="1"/>
</dbReference>
<evidence type="ECO:0000256" key="2">
    <source>
        <dbReference type="ARBA" id="ARBA00011233"/>
    </source>
</evidence>
<keyword evidence="3" id="KW-0813">Transport</keyword>
<dbReference type="GO" id="GO:0009279">
    <property type="term" value="C:cell outer membrane"/>
    <property type="evidence" value="ECO:0007669"/>
    <property type="project" value="UniProtKB-SubCell"/>
</dbReference>
<evidence type="ECO:0000256" key="7">
    <source>
        <dbReference type="ARBA" id="ARBA00023065"/>
    </source>
</evidence>
<feature type="domain" description="Porin" evidence="11">
    <location>
        <begin position="51"/>
        <end position="385"/>
    </location>
</feature>
<dbReference type="STRING" id="1005048.CFU_3450"/>
<keyword evidence="7" id="KW-0406">Ion transport</keyword>
<evidence type="ECO:0000313" key="12">
    <source>
        <dbReference type="EMBL" id="AEK63274.1"/>
    </source>
</evidence>
<evidence type="ECO:0000313" key="13">
    <source>
        <dbReference type="Proteomes" id="UP000008392"/>
    </source>
</evidence>
<keyword evidence="8" id="KW-0626">Porin</keyword>
<dbReference type="PANTHER" id="PTHR34501:SF9">
    <property type="entry name" value="MAJOR OUTER MEMBRANE PROTEIN P.IA"/>
    <property type="match status" value="1"/>
</dbReference>
<keyword evidence="5" id="KW-0812">Transmembrane</keyword>
<evidence type="ECO:0000256" key="5">
    <source>
        <dbReference type="ARBA" id="ARBA00022692"/>
    </source>
</evidence>
<reference evidence="12 13" key="1">
    <citation type="journal article" date="2004" name="Environ. Microbiol.">
        <title>Phylogeny-function analysis of (meta)genomic libraries: screening for expression of ribosomal RNA genes by large-insert library fluorescent in situ hybridization (LIL-FISH).</title>
        <authorList>
            <person name="Leveau J.H."/>
            <person name="Gerards S."/>
            <person name="de Boer W."/>
            <person name="van Veen J.A."/>
        </authorList>
    </citation>
    <scope>NUCLEOTIDE SEQUENCE [LARGE SCALE GENOMIC DNA]</scope>
    <source>
        <strain evidence="12 13">Ter331</strain>
    </source>
</reference>
<protein>
    <submittedName>
        <fullName evidence="12">Porin</fullName>
    </submittedName>
</protein>
<accession>G0AD90</accession>
<dbReference type="GO" id="GO:0006811">
    <property type="term" value="P:monoatomic ion transport"/>
    <property type="evidence" value="ECO:0007669"/>
    <property type="project" value="UniProtKB-KW"/>
</dbReference>
<dbReference type="GO" id="GO:0015288">
    <property type="term" value="F:porin activity"/>
    <property type="evidence" value="ECO:0007669"/>
    <property type="project" value="UniProtKB-KW"/>
</dbReference>
<evidence type="ECO:0000256" key="8">
    <source>
        <dbReference type="ARBA" id="ARBA00023114"/>
    </source>
</evidence>
<gene>
    <name evidence="12" type="ordered locus">CFU_3450</name>
</gene>
<name>G0AD90_COLFT</name>